<dbReference type="Proteomes" id="UP000036951">
    <property type="component" value="Unassembled WGS sequence"/>
</dbReference>
<keyword evidence="2" id="KW-1185">Reference proteome</keyword>
<gene>
    <name evidence="1" type="ORF">ACU52_04100</name>
</gene>
<evidence type="ECO:0000313" key="2">
    <source>
        <dbReference type="Proteomes" id="UP000036951"/>
    </source>
</evidence>
<comment type="caution">
    <text evidence="1">The sequence shown here is derived from an EMBL/GenBank/DDBJ whole genome shotgun (WGS) entry which is preliminary data.</text>
</comment>
<evidence type="ECO:0000313" key="1">
    <source>
        <dbReference type="EMBL" id="KOO69065.1"/>
    </source>
</evidence>
<dbReference type="EMBL" id="LFQU01000005">
    <property type="protein sequence ID" value="KOO69065.1"/>
    <property type="molecule type" value="Genomic_DNA"/>
</dbReference>
<dbReference type="AlphaFoldDB" id="A0A8E1UQK7"/>
<accession>A0A8E1UQK7</accession>
<proteinExistence type="predicted"/>
<organism evidence="1 2">
    <name type="scientific">Xylanibacter rarus</name>
    <dbReference type="NCBI Taxonomy" id="1676614"/>
    <lineage>
        <taxon>Bacteria</taxon>
        <taxon>Pseudomonadati</taxon>
        <taxon>Bacteroidota</taxon>
        <taxon>Bacteroidia</taxon>
        <taxon>Bacteroidales</taxon>
        <taxon>Prevotellaceae</taxon>
        <taxon>Xylanibacter</taxon>
    </lineage>
</organism>
<sequence length="697" mass="80722">MNDSEEHVLYFNMPAEEYTNDVDRQDEYWRKTCDIVALALRLALRQDRLNPSELSYPGTWYNENDKFLLIPDENDGEPYYYLNGVRNNNKTTLTFIWRPLPKRGLCGYSIQKKNEVIKSAKAIYRLNDIPGQLNNGFTSCSNEINILNLYDNENARYSTGFIVCSPDYGGYEFAGEYVLPMVNMLNANSTIPRIADIAIVLGDKAFGRIQQLLNALHPYGPIQKLIVYGSQPTMYLLERKPQIVTLTFKDIHDYCAANRNVEYVNPEFIAIDFPWLTDSMKSLKNILDKYRDQIGDDNAKHIYNMSRKILADINFSKTRLNNFKEYFPKFLDKILDNIYNEDVFSELEDWASGLTYNSDSNPKLAKATELGAVKAVDLDHSIYRQVKGLGGEGNIIVIDAPPHTNNPQYVNPITTLMRFHNFARVKALYYSEVETRLMDRTSFNIRRDPLYYEDIPEEQNVTADDAAFRIEDYFENDETVNYSVRRVYSVDRIEFTDKTKEIIYGDVLVYEPDESLRRMPFNAIENPSGLTITYYSQNAEESDLFNKLASAYCNLPGDRDIRYYSDLWQERLKTFVSQLDRNGISRLCQEVGIKRNVLNNHLEGRSMFMRKRPLNIILSKLIGAGLLTEDEAKYVKAARKFMQVNYIDFGLKLKSALLDYKLNPDGDLPSFMQDLLDRTDSTMDELENNFLNTKTIK</sequence>
<protein>
    <submittedName>
        <fullName evidence="1">Uncharacterized protein</fullName>
    </submittedName>
</protein>
<name>A0A8E1UQK7_9BACT</name>
<reference evidence="1 2" key="1">
    <citation type="submission" date="2015-06" db="EMBL/GenBank/DDBJ databases">
        <title>Prevotella sp. 109, sp. nov., a novel member of the family Prevotellaceae isolated from human faeces.</title>
        <authorList>
            <person name="Shkoporov A.N."/>
            <person name="Chaplin A.V."/>
            <person name="Kafarskaia L.I."/>
            <person name="Efimov B.A."/>
        </authorList>
    </citation>
    <scope>NUCLEOTIDE SEQUENCE [LARGE SCALE GENOMIC DNA]</scope>
    <source>
        <strain evidence="1 2">109</strain>
    </source>
</reference>